<dbReference type="GO" id="GO:0046872">
    <property type="term" value="F:metal ion binding"/>
    <property type="evidence" value="ECO:0007669"/>
    <property type="project" value="UniProtKB-KW"/>
</dbReference>
<accession>A0A9D1GNC7</accession>
<dbReference type="GO" id="GO:0000917">
    <property type="term" value="P:division septum assembly"/>
    <property type="evidence" value="ECO:0007669"/>
    <property type="project" value="UniProtKB-KW"/>
</dbReference>
<proteinExistence type="inferred from homology"/>
<dbReference type="NCBIfam" id="TIGR03598">
    <property type="entry name" value="GTPase_YsxC"/>
    <property type="match status" value="1"/>
</dbReference>
<dbReference type="GO" id="GO:0005525">
    <property type="term" value="F:GTP binding"/>
    <property type="evidence" value="ECO:0007669"/>
    <property type="project" value="UniProtKB-UniRule"/>
</dbReference>
<dbReference type="InterPro" id="IPR006073">
    <property type="entry name" value="GTP-bd"/>
</dbReference>
<evidence type="ECO:0000256" key="2">
    <source>
        <dbReference type="ARBA" id="ARBA00009638"/>
    </source>
</evidence>
<dbReference type="CDD" id="cd01876">
    <property type="entry name" value="YihA_EngB"/>
    <property type="match status" value="1"/>
</dbReference>
<dbReference type="HAMAP" id="MF_00321">
    <property type="entry name" value="GTPase_EngB"/>
    <property type="match status" value="1"/>
</dbReference>
<keyword evidence="7 10" id="KW-0342">GTP-binding</keyword>
<reference evidence="12" key="2">
    <citation type="journal article" date="2021" name="PeerJ">
        <title>Extensive microbial diversity within the chicken gut microbiome revealed by metagenomics and culture.</title>
        <authorList>
            <person name="Gilroy R."/>
            <person name="Ravi A."/>
            <person name="Getino M."/>
            <person name="Pursley I."/>
            <person name="Horton D.L."/>
            <person name="Alikhan N.F."/>
            <person name="Baker D."/>
            <person name="Gharbi K."/>
            <person name="Hall N."/>
            <person name="Watson M."/>
            <person name="Adriaenssens E.M."/>
            <person name="Foster-Nyarko E."/>
            <person name="Jarju S."/>
            <person name="Secka A."/>
            <person name="Antonio M."/>
            <person name="Oren A."/>
            <person name="Chaudhuri R.R."/>
            <person name="La Ragione R."/>
            <person name="Hildebrand F."/>
            <person name="Pallen M.J."/>
        </authorList>
    </citation>
    <scope>NUCLEOTIDE SEQUENCE</scope>
    <source>
        <strain evidence="12">ChiHecec2B26-709</strain>
    </source>
</reference>
<evidence type="ECO:0000313" key="13">
    <source>
        <dbReference type="Proteomes" id="UP000886881"/>
    </source>
</evidence>
<evidence type="ECO:0000256" key="7">
    <source>
        <dbReference type="ARBA" id="ARBA00023134"/>
    </source>
</evidence>
<keyword evidence="8 10" id="KW-0717">Septation</keyword>
<evidence type="ECO:0000256" key="6">
    <source>
        <dbReference type="ARBA" id="ARBA00022842"/>
    </source>
</evidence>
<dbReference type="EMBL" id="DVLC01000080">
    <property type="protein sequence ID" value="HIT47046.1"/>
    <property type="molecule type" value="Genomic_DNA"/>
</dbReference>
<dbReference type="InterPro" id="IPR019987">
    <property type="entry name" value="GTP-bd_ribosome_bio_YsxC"/>
</dbReference>
<dbReference type="Gene3D" id="3.40.50.300">
    <property type="entry name" value="P-loop containing nucleotide triphosphate hydrolases"/>
    <property type="match status" value="1"/>
</dbReference>
<evidence type="ECO:0000256" key="8">
    <source>
        <dbReference type="ARBA" id="ARBA00023210"/>
    </source>
</evidence>
<dbReference type="InterPro" id="IPR027417">
    <property type="entry name" value="P-loop_NTPase"/>
</dbReference>
<comment type="similarity">
    <text evidence="2 10">Belongs to the TRAFAC class TrmE-Era-EngA-EngB-Septin-like GTPase superfamily. EngB GTPase family.</text>
</comment>
<gene>
    <name evidence="10" type="primary">engB</name>
    <name evidence="12" type="ORF">IAC35_04220</name>
</gene>
<dbReference type="PANTHER" id="PTHR11649">
    <property type="entry name" value="MSS1/TRME-RELATED GTP-BINDING PROTEIN"/>
    <property type="match status" value="1"/>
</dbReference>
<evidence type="ECO:0000256" key="5">
    <source>
        <dbReference type="ARBA" id="ARBA00022741"/>
    </source>
</evidence>
<evidence type="ECO:0000256" key="10">
    <source>
        <dbReference type="HAMAP-Rule" id="MF_00321"/>
    </source>
</evidence>
<dbReference type="InterPro" id="IPR030393">
    <property type="entry name" value="G_ENGB_dom"/>
</dbReference>
<evidence type="ECO:0000256" key="3">
    <source>
        <dbReference type="ARBA" id="ARBA00022618"/>
    </source>
</evidence>
<evidence type="ECO:0000256" key="1">
    <source>
        <dbReference type="ARBA" id="ARBA00001946"/>
    </source>
</evidence>
<comment type="cofactor">
    <cofactor evidence="1">
        <name>Mg(2+)</name>
        <dbReference type="ChEBI" id="CHEBI:18420"/>
    </cofactor>
</comment>
<evidence type="ECO:0000256" key="9">
    <source>
        <dbReference type="ARBA" id="ARBA00023306"/>
    </source>
</evidence>
<keyword evidence="9 10" id="KW-0131">Cell cycle</keyword>
<dbReference type="Pfam" id="PF01926">
    <property type="entry name" value="MMR_HSR1"/>
    <property type="match status" value="1"/>
</dbReference>
<comment type="caution">
    <text evidence="12">The sequence shown here is derived from an EMBL/GenBank/DDBJ whole genome shotgun (WGS) entry which is preliminary data.</text>
</comment>
<dbReference type="Proteomes" id="UP000886881">
    <property type="component" value="Unassembled WGS sequence"/>
</dbReference>
<evidence type="ECO:0000256" key="4">
    <source>
        <dbReference type="ARBA" id="ARBA00022723"/>
    </source>
</evidence>
<name>A0A9D1GNC7_9BACT</name>
<evidence type="ECO:0000313" key="12">
    <source>
        <dbReference type="EMBL" id="HIT47046.1"/>
    </source>
</evidence>
<keyword evidence="6" id="KW-0460">Magnesium</keyword>
<dbReference type="PANTHER" id="PTHR11649:SF13">
    <property type="entry name" value="ENGB-TYPE G DOMAIN-CONTAINING PROTEIN"/>
    <property type="match status" value="1"/>
</dbReference>
<keyword evidence="3 10" id="KW-0132">Cell division</keyword>
<comment type="function">
    <text evidence="10">Necessary for normal cell division and for the maintenance of normal septation.</text>
</comment>
<organism evidence="12 13">
    <name type="scientific">Candidatus Cryptobacteroides merdipullorum</name>
    <dbReference type="NCBI Taxonomy" id="2840771"/>
    <lineage>
        <taxon>Bacteria</taxon>
        <taxon>Pseudomonadati</taxon>
        <taxon>Bacteroidota</taxon>
        <taxon>Bacteroidia</taxon>
        <taxon>Bacteroidales</taxon>
        <taxon>Candidatus Cryptobacteroides</taxon>
    </lineage>
</organism>
<sequence length="198" mass="22027">MRISEAKFAGSSTRVCQKPRRKLPEFAFIGRSNVGKSSLINALCGNGRLAMTSATPGKTKLVNHFLINDSWYLVDLPGYGYAKAGRKGREEIAAVINDYILNSGELVLLFVLIDSRHDIGTLDKDFIARLGEEGIPFALVMTKCDKQGPNVLAAQIERDMEILREHWEELPPVFTTSSLTGRGREEILDYIDNILKSI</sequence>
<evidence type="ECO:0000259" key="11">
    <source>
        <dbReference type="PROSITE" id="PS51706"/>
    </source>
</evidence>
<dbReference type="AlphaFoldDB" id="A0A9D1GNC7"/>
<feature type="domain" description="EngB-type G" evidence="11">
    <location>
        <begin position="22"/>
        <end position="197"/>
    </location>
</feature>
<protein>
    <recommendedName>
        <fullName evidence="10">Probable GTP-binding protein EngB</fullName>
    </recommendedName>
</protein>
<keyword evidence="5 10" id="KW-0547">Nucleotide-binding</keyword>
<dbReference type="SUPFAM" id="SSF52540">
    <property type="entry name" value="P-loop containing nucleoside triphosphate hydrolases"/>
    <property type="match status" value="1"/>
</dbReference>
<keyword evidence="4" id="KW-0479">Metal-binding</keyword>
<dbReference type="PROSITE" id="PS51706">
    <property type="entry name" value="G_ENGB"/>
    <property type="match status" value="1"/>
</dbReference>
<reference evidence="12" key="1">
    <citation type="submission" date="2020-10" db="EMBL/GenBank/DDBJ databases">
        <authorList>
            <person name="Gilroy R."/>
        </authorList>
    </citation>
    <scope>NUCLEOTIDE SEQUENCE</scope>
    <source>
        <strain evidence="12">ChiHecec2B26-709</strain>
    </source>
</reference>